<evidence type="ECO:0000256" key="5">
    <source>
        <dbReference type="RuleBase" id="RU003887"/>
    </source>
</evidence>
<dbReference type="GO" id="GO:0000455">
    <property type="term" value="P:enzyme-directed rRNA pseudouridine synthesis"/>
    <property type="evidence" value="ECO:0007669"/>
    <property type="project" value="UniProtKB-ARBA"/>
</dbReference>
<dbReference type="FunFam" id="3.10.290.10:FF:000003">
    <property type="entry name" value="Pseudouridine synthase"/>
    <property type="match status" value="1"/>
</dbReference>
<proteinExistence type="inferred from homology"/>
<comment type="caution">
    <text evidence="7">The sequence shown here is derived from an EMBL/GenBank/DDBJ whole genome shotgun (WGS) entry which is preliminary data.</text>
</comment>
<dbReference type="SUPFAM" id="SSF55174">
    <property type="entry name" value="Alpha-L RNA-binding motif"/>
    <property type="match status" value="1"/>
</dbReference>
<keyword evidence="2 4" id="KW-0694">RNA-binding</keyword>
<reference evidence="7 8" key="1">
    <citation type="submission" date="2019-07" db="EMBL/GenBank/DDBJ databases">
        <title>Whole genome shotgun sequence of Aneurinibacillus danicus NBRC 102444.</title>
        <authorList>
            <person name="Hosoyama A."/>
            <person name="Uohara A."/>
            <person name="Ohji S."/>
            <person name="Ichikawa N."/>
        </authorList>
    </citation>
    <scope>NUCLEOTIDE SEQUENCE [LARGE SCALE GENOMIC DNA]</scope>
    <source>
        <strain evidence="7 8">NBRC 102444</strain>
    </source>
</reference>
<dbReference type="AlphaFoldDB" id="A0A511V4C1"/>
<dbReference type="SMART" id="SM00363">
    <property type="entry name" value="S4"/>
    <property type="match status" value="1"/>
</dbReference>
<evidence type="ECO:0000256" key="1">
    <source>
        <dbReference type="ARBA" id="ARBA00008348"/>
    </source>
</evidence>
<evidence type="ECO:0000256" key="2">
    <source>
        <dbReference type="ARBA" id="ARBA00022884"/>
    </source>
</evidence>
<dbReference type="Proteomes" id="UP000321157">
    <property type="component" value="Unassembled WGS sequence"/>
</dbReference>
<accession>A0A511V4C1</accession>
<dbReference type="CDD" id="cd02870">
    <property type="entry name" value="PseudoU_synth_RsuA_like"/>
    <property type="match status" value="1"/>
</dbReference>
<evidence type="ECO:0000313" key="7">
    <source>
        <dbReference type="EMBL" id="GEN33770.1"/>
    </source>
</evidence>
<dbReference type="FunFam" id="3.30.70.580:FF:000005">
    <property type="entry name" value="Pseudouridine synthase"/>
    <property type="match status" value="1"/>
</dbReference>
<dbReference type="EC" id="5.4.99.-" evidence="5"/>
<dbReference type="InterPro" id="IPR036986">
    <property type="entry name" value="S4_RNA-bd_sf"/>
</dbReference>
<evidence type="ECO:0000313" key="8">
    <source>
        <dbReference type="Proteomes" id="UP000321157"/>
    </source>
</evidence>
<comment type="similarity">
    <text evidence="1 5">Belongs to the pseudouridine synthase RsuA family.</text>
</comment>
<dbReference type="InterPro" id="IPR020103">
    <property type="entry name" value="PsdUridine_synth_cat_dom_sf"/>
</dbReference>
<dbReference type="InterPro" id="IPR050343">
    <property type="entry name" value="RsuA_PseudoU_synthase"/>
</dbReference>
<dbReference type="PROSITE" id="PS50889">
    <property type="entry name" value="S4"/>
    <property type="match status" value="1"/>
</dbReference>
<sequence>MERLQKIMAQAGVASRRKCEEFILAGRVKVNGIVVRELGFKADPLNDEIEVDGKIIARERPVYFLLNKPIGYITSVTDPQGRKTVLDLMNRVQERIYPVGRLDYDTSGLLLLTNDGEFANHIMHPRHELDKVYEAVVKGRMEERALARLRQGVMLEDGMTAPAEAVRLRYQEKEGTSVIQLTIHEGRNRQVRRMCEAVGHPVVKLKRIRLAFLTLDGVPEGKYRPLTGEEVARLTFAVRRKREKRTRG</sequence>
<evidence type="ECO:0000256" key="3">
    <source>
        <dbReference type="ARBA" id="ARBA00023235"/>
    </source>
</evidence>
<dbReference type="CDD" id="cd00165">
    <property type="entry name" value="S4"/>
    <property type="match status" value="1"/>
</dbReference>
<dbReference type="InterPro" id="IPR000748">
    <property type="entry name" value="PsdUridine_synth_RsuA/RluB/E/F"/>
</dbReference>
<dbReference type="InterPro" id="IPR020094">
    <property type="entry name" value="TruA/RsuA/RluB/E/F_N"/>
</dbReference>
<dbReference type="Gene3D" id="3.30.70.580">
    <property type="entry name" value="Pseudouridine synthase I, catalytic domain, N-terminal subdomain"/>
    <property type="match status" value="1"/>
</dbReference>
<dbReference type="GO" id="GO:0120159">
    <property type="term" value="F:rRNA pseudouridine synthase activity"/>
    <property type="evidence" value="ECO:0007669"/>
    <property type="project" value="UniProtKB-ARBA"/>
</dbReference>
<dbReference type="PROSITE" id="PS01149">
    <property type="entry name" value="PSI_RSU"/>
    <property type="match status" value="1"/>
</dbReference>
<evidence type="ECO:0000256" key="4">
    <source>
        <dbReference type="PROSITE-ProRule" id="PRU00182"/>
    </source>
</evidence>
<name>A0A511V4C1_9BACL</name>
<dbReference type="GO" id="GO:0003723">
    <property type="term" value="F:RNA binding"/>
    <property type="evidence" value="ECO:0007669"/>
    <property type="project" value="UniProtKB-KW"/>
</dbReference>
<protein>
    <recommendedName>
        <fullName evidence="5">Pseudouridine synthase</fullName>
        <ecNumber evidence="5">5.4.99.-</ecNumber>
    </recommendedName>
</protein>
<dbReference type="Pfam" id="PF01479">
    <property type="entry name" value="S4"/>
    <property type="match status" value="1"/>
</dbReference>
<feature type="domain" description="RNA-binding S4" evidence="6">
    <location>
        <begin position="2"/>
        <end position="61"/>
    </location>
</feature>
<dbReference type="InterPro" id="IPR042092">
    <property type="entry name" value="PsdUridine_s_RsuA/RluB/E/F_cat"/>
</dbReference>
<keyword evidence="8" id="KW-1185">Reference proteome</keyword>
<dbReference type="Pfam" id="PF00849">
    <property type="entry name" value="PseudoU_synth_2"/>
    <property type="match status" value="1"/>
</dbReference>
<evidence type="ECO:0000259" key="6">
    <source>
        <dbReference type="SMART" id="SM00363"/>
    </source>
</evidence>
<dbReference type="NCBIfam" id="TIGR00093">
    <property type="entry name" value="pseudouridine synthase"/>
    <property type="match status" value="1"/>
</dbReference>
<dbReference type="PANTHER" id="PTHR47683:SF2">
    <property type="entry name" value="RNA-BINDING S4 DOMAIN-CONTAINING PROTEIN"/>
    <property type="match status" value="1"/>
</dbReference>
<dbReference type="Gene3D" id="3.30.70.1560">
    <property type="entry name" value="Alpha-L RNA-binding motif"/>
    <property type="match status" value="1"/>
</dbReference>
<dbReference type="FunFam" id="3.30.70.1560:FF:000001">
    <property type="entry name" value="Pseudouridine synthase"/>
    <property type="match status" value="1"/>
</dbReference>
<dbReference type="Gene3D" id="3.10.290.10">
    <property type="entry name" value="RNA-binding S4 domain"/>
    <property type="match status" value="1"/>
</dbReference>
<dbReference type="PANTHER" id="PTHR47683">
    <property type="entry name" value="PSEUDOURIDINE SYNTHASE FAMILY PROTEIN-RELATED"/>
    <property type="match status" value="1"/>
</dbReference>
<dbReference type="InterPro" id="IPR006145">
    <property type="entry name" value="PsdUridine_synth_RsuA/RluA"/>
</dbReference>
<dbReference type="OrthoDB" id="9807213at2"/>
<dbReference type="InterPro" id="IPR002942">
    <property type="entry name" value="S4_RNA-bd"/>
</dbReference>
<dbReference type="GO" id="GO:0005829">
    <property type="term" value="C:cytosol"/>
    <property type="evidence" value="ECO:0007669"/>
    <property type="project" value="UniProtKB-ARBA"/>
</dbReference>
<keyword evidence="3 5" id="KW-0413">Isomerase</keyword>
<dbReference type="SUPFAM" id="SSF55120">
    <property type="entry name" value="Pseudouridine synthase"/>
    <property type="match status" value="1"/>
</dbReference>
<dbReference type="InterPro" id="IPR018496">
    <property type="entry name" value="PsdUridine_synth_RsuA/RluB_CS"/>
</dbReference>
<gene>
    <name evidence="7" type="primary">rluB</name>
    <name evidence="7" type="ORF">ADA01nite_12300</name>
</gene>
<dbReference type="RefSeq" id="WP_146809087.1">
    <property type="nucleotide sequence ID" value="NZ_BJXX01000052.1"/>
</dbReference>
<dbReference type="EMBL" id="BJXX01000052">
    <property type="protein sequence ID" value="GEN33770.1"/>
    <property type="molecule type" value="Genomic_DNA"/>
</dbReference>
<organism evidence="7 8">
    <name type="scientific">Aneurinibacillus danicus</name>
    <dbReference type="NCBI Taxonomy" id="267746"/>
    <lineage>
        <taxon>Bacteria</taxon>
        <taxon>Bacillati</taxon>
        <taxon>Bacillota</taxon>
        <taxon>Bacilli</taxon>
        <taxon>Bacillales</taxon>
        <taxon>Paenibacillaceae</taxon>
        <taxon>Aneurinibacillus group</taxon>
        <taxon>Aneurinibacillus</taxon>
    </lineage>
</organism>